<evidence type="ECO:0000313" key="5">
    <source>
        <dbReference type="Proteomes" id="UP000219636"/>
    </source>
</evidence>
<gene>
    <name evidence="4" type="ORF">SAMN05880501_101200</name>
</gene>
<evidence type="ECO:0000259" key="3">
    <source>
        <dbReference type="Pfam" id="PF23988"/>
    </source>
</evidence>
<dbReference type="InterPro" id="IPR024047">
    <property type="entry name" value="MM3350-like_sf"/>
</dbReference>
<dbReference type="AlphaFoldDB" id="A0A285R9E5"/>
<protein>
    <submittedName>
        <fullName evidence="4">PRiA4b ORF-3-like protein</fullName>
    </submittedName>
</protein>
<feature type="domain" description="DUF6930" evidence="2">
    <location>
        <begin position="396"/>
        <end position="516"/>
    </location>
</feature>
<name>A0A285R9E5_9BACL</name>
<dbReference type="Pfam" id="PF23988">
    <property type="entry name" value="DUF7309"/>
    <property type="match status" value="1"/>
</dbReference>
<feature type="domain" description="DUF7309" evidence="3">
    <location>
        <begin position="193"/>
        <end position="361"/>
    </location>
</feature>
<evidence type="ECO:0000259" key="2">
    <source>
        <dbReference type="Pfam" id="PF22007"/>
    </source>
</evidence>
<accession>A0A285R9E5</accession>
<dbReference type="Proteomes" id="UP000219636">
    <property type="component" value="Unassembled WGS sequence"/>
</dbReference>
<dbReference type="InterPro" id="IPR054216">
    <property type="entry name" value="DUF6930"/>
</dbReference>
<evidence type="ECO:0000259" key="1">
    <source>
        <dbReference type="Pfam" id="PF07929"/>
    </source>
</evidence>
<dbReference type="PANTHER" id="PTHR41878:SF1">
    <property type="entry name" value="TNPR PROTEIN"/>
    <property type="match status" value="1"/>
</dbReference>
<dbReference type="RefSeq" id="WP_161946582.1">
    <property type="nucleotide sequence ID" value="NZ_OBMQ01000001.1"/>
</dbReference>
<dbReference type="InterPro" id="IPR055733">
    <property type="entry name" value="DUF7309"/>
</dbReference>
<dbReference type="EMBL" id="OBMQ01000001">
    <property type="protein sequence ID" value="SOB90710.1"/>
    <property type="molecule type" value="Genomic_DNA"/>
</dbReference>
<sequence>MIFQFKITLMGSKPPIWRRFEIKDTMTFYHLHQIIQFAFEWEDYHLHGFDVRKTNGVAINGTNSIGPTGMDDDFGFFDPEYDEEDVILKDVFKKEKDRVLYTYDYGDDWEHEIVLEKILHEESNTFYPRCTKVMREAPQEDSRMRYLQTGIITGAINGKEYMEELNEIFQEVFSEEQLMDRENNRSNVGSTSWYTLLDLIDEYKELQPWKWMDDDQIFIVQDPETEVLVFCSVLGKAGIEYGLAAFIGDKGHTFLQGLNKLENANSKFFMKQRSLHLSFSNRDELAPEDYQLLKAHGRSYRGKNQWPQVRSFVPGFYPWFLNDEEVRLLAIVLEQTIQVCKISKQNPYIIGMDEGTHYYARVLNEKTNKWESGEITLHPNENYRKDLPLYINDIEIMKLKKVTKKLNTSVEFDCGYFITPVQDFPDERPYYPKMVLAVDKKRGMILFNDLMNLQNEVEAAQIGFVNFILQMESVPREVFVNKETAQSIQPIAKMLNVKLIIVNSLPIIEEVYEDMEMMFKGGLL</sequence>
<dbReference type="InterPro" id="IPR012912">
    <property type="entry name" value="Plasmid_pRiA4b_Orf3-like"/>
</dbReference>
<dbReference type="Gene3D" id="3.10.290.30">
    <property type="entry name" value="MM3350-like"/>
    <property type="match status" value="1"/>
</dbReference>
<dbReference type="Pfam" id="PF22007">
    <property type="entry name" value="DUF6930"/>
    <property type="match status" value="1"/>
</dbReference>
<dbReference type="Pfam" id="PF07929">
    <property type="entry name" value="PRiA4_ORF3"/>
    <property type="match status" value="1"/>
</dbReference>
<evidence type="ECO:0000313" key="4">
    <source>
        <dbReference type="EMBL" id="SOB90710.1"/>
    </source>
</evidence>
<dbReference type="PANTHER" id="PTHR41878">
    <property type="entry name" value="LEXA REPRESSOR-RELATED"/>
    <property type="match status" value="1"/>
</dbReference>
<feature type="domain" description="Plasmid pRiA4b Orf3-like" evidence="1">
    <location>
        <begin position="2"/>
        <end position="143"/>
    </location>
</feature>
<organism evidence="4 5">
    <name type="scientific">Ureibacillus xyleni</name>
    <dbReference type="NCBI Taxonomy" id="614648"/>
    <lineage>
        <taxon>Bacteria</taxon>
        <taxon>Bacillati</taxon>
        <taxon>Bacillota</taxon>
        <taxon>Bacilli</taxon>
        <taxon>Bacillales</taxon>
        <taxon>Caryophanaceae</taxon>
        <taxon>Ureibacillus</taxon>
    </lineage>
</organism>
<dbReference type="SUPFAM" id="SSF159941">
    <property type="entry name" value="MM3350-like"/>
    <property type="match status" value="1"/>
</dbReference>
<keyword evidence="5" id="KW-1185">Reference proteome</keyword>
<reference evidence="5" key="1">
    <citation type="submission" date="2017-08" db="EMBL/GenBank/DDBJ databases">
        <authorList>
            <person name="Varghese N."/>
            <person name="Submissions S."/>
        </authorList>
    </citation>
    <scope>NUCLEOTIDE SEQUENCE [LARGE SCALE GENOMIC DNA]</scope>
    <source>
        <strain evidence="5">JC22</strain>
    </source>
</reference>
<proteinExistence type="predicted"/>